<dbReference type="OrthoDB" id="9803742at2"/>
<gene>
    <name evidence="7" type="ORF">PROPJV5_1678</name>
</gene>
<dbReference type="Gene3D" id="1.20.120.910">
    <property type="entry name" value="DksA, coiled-coil domain"/>
    <property type="match status" value="1"/>
</dbReference>
<evidence type="ECO:0000256" key="1">
    <source>
        <dbReference type="ARBA" id="ARBA00022723"/>
    </source>
</evidence>
<sequence length="145" mass="15834">MTTNGLSVAAAQQIAVALPVLDGEEAWTAEEVIEVRADLIAEIERMRRAVEASDAELEQLMGESSDTSGKDPGDVSSTNFERDQELSMNANTRTLLEQNEAALRRLEAGQFGVCENCGNPIGKARMEVFPKATMCVSCKQRAERR</sequence>
<keyword evidence="1" id="KW-0479">Metal-binding</keyword>
<accession>A0A375I628</accession>
<evidence type="ECO:0000256" key="5">
    <source>
        <dbReference type="SAM" id="MobiDB-lite"/>
    </source>
</evidence>
<keyword evidence="8" id="KW-1185">Reference proteome</keyword>
<evidence type="ECO:0000256" key="3">
    <source>
        <dbReference type="ARBA" id="ARBA00022833"/>
    </source>
</evidence>
<evidence type="ECO:0000259" key="6">
    <source>
        <dbReference type="Pfam" id="PF01258"/>
    </source>
</evidence>
<dbReference type="PANTHER" id="PTHR33823">
    <property type="entry name" value="RNA POLYMERASE-BINDING TRANSCRIPTION FACTOR DKSA-RELATED"/>
    <property type="match status" value="1"/>
</dbReference>
<dbReference type="RefSeq" id="WP_119715856.1">
    <property type="nucleotide sequence ID" value="NZ_OMOH01000006.1"/>
</dbReference>
<reference evidence="8" key="1">
    <citation type="submission" date="2018-02" db="EMBL/GenBank/DDBJ databases">
        <authorList>
            <person name="Hornung B."/>
        </authorList>
    </citation>
    <scope>NUCLEOTIDE SEQUENCE [LARGE SCALE GENOMIC DNA]</scope>
</reference>
<dbReference type="InterPro" id="IPR020458">
    <property type="entry name" value="Znf_DskA_TraR_CS"/>
</dbReference>
<dbReference type="SUPFAM" id="SSF109635">
    <property type="entry name" value="DnaK suppressor protein DksA, alpha-hairpin domain"/>
    <property type="match status" value="1"/>
</dbReference>
<dbReference type="EMBL" id="OMOH01000006">
    <property type="protein sequence ID" value="SPF68703.1"/>
    <property type="molecule type" value="Genomic_DNA"/>
</dbReference>
<keyword evidence="2" id="KW-0863">Zinc-finger</keyword>
<dbReference type="InterPro" id="IPR000962">
    <property type="entry name" value="Znf_DskA_TraR"/>
</dbReference>
<proteinExistence type="predicted"/>
<evidence type="ECO:0000256" key="2">
    <source>
        <dbReference type="ARBA" id="ARBA00022771"/>
    </source>
</evidence>
<dbReference type="AlphaFoldDB" id="A0A375I628"/>
<dbReference type="PROSITE" id="PS01102">
    <property type="entry name" value="ZF_DKSA_1"/>
    <property type="match status" value="1"/>
</dbReference>
<keyword evidence="3" id="KW-0862">Zinc</keyword>
<evidence type="ECO:0000256" key="4">
    <source>
        <dbReference type="PROSITE-ProRule" id="PRU00510"/>
    </source>
</evidence>
<feature type="domain" description="Zinc finger DksA/TraR C4-type" evidence="6">
    <location>
        <begin position="109"/>
        <end position="144"/>
    </location>
</feature>
<dbReference type="PANTHER" id="PTHR33823:SF2">
    <property type="entry name" value="RNA POLYMERASE-BINDING TRANSCRIPTION FACTOR DKSA"/>
    <property type="match status" value="1"/>
</dbReference>
<feature type="zinc finger region" description="dksA C4-type" evidence="4">
    <location>
        <begin position="114"/>
        <end position="138"/>
    </location>
</feature>
<dbReference type="InterPro" id="IPR037187">
    <property type="entry name" value="DnaK_N"/>
</dbReference>
<evidence type="ECO:0000313" key="8">
    <source>
        <dbReference type="Proteomes" id="UP000265962"/>
    </source>
</evidence>
<dbReference type="Pfam" id="PF01258">
    <property type="entry name" value="zf-dskA_traR"/>
    <property type="match status" value="1"/>
</dbReference>
<feature type="region of interest" description="Disordered" evidence="5">
    <location>
        <begin position="57"/>
        <end position="92"/>
    </location>
</feature>
<dbReference type="SUPFAM" id="SSF57716">
    <property type="entry name" value="Glucocorticoid receptor-like (DNA-binding domain)"/>
    <property type="match status" value="1"/>
</dbReference>
<name>A0A375I628_9ACTN</name>
<evidence type="ECO:0000313" key="7">
    <source>
        <dbReference type="EMBL" id="SPF68703.1"/>
    </source>
</evidence>
<dbReference type="GO" id="GO:0008270">
    <property type="term" value="F:zinc ion binding"/>
    <property type="evidence" value="ECO:0007669"/>
    <property type="project" value="UniProtKB-KW"/>
</dbReference>
<protein>
    <submittedName>
        <fullName evidence="7">Zinc finger, DksA/TraR C4-type conserved site</fullName>
    </submittedName>
</protein>
<dbReference type="Proteomes" id="UP000265962">
    <property type="component" value="Unassembled WGS sequence"/>
</dbReference>
<organism evidence="7 8">
    <name type="scientific">Propionibacterium ruminifibrarum</name>
    <dbReference type="NCBI Taxonomy" id="1962131"/>
    <lineage>
        <taxon>Bacteria</taxon>
        <taxon>Bacillati</taxon>
        <taxon>Actinomycetota</taxon>
        <taxon>Actinomycetes</taxon>
        <taxon>Propionibacteriales</taxon>
        <taxon>Propionibacteriaceae</taxon>
        <taxon>Propionibacterium</taxon>
    </lineage>
</organism>
<dbReference type="PROSITE" id="PS51128">
    <property type="entry name" value="ZF_DKSA_2"/>
    <property type="match status" value="1"/>
</dbReference>